<sequence length="184" mass="20292">MHVFHKALSQTTTPLPLYQHVINQEEQALDRAFIHLRADQQLIAIQNLHGMNTQSSCYLMKFAAGKRQELPGIPTVLNFLEGVSSTRQCTEANAVLLAPTEDVDVSCIALHEAAATSKTKLDDQRMQLTHVNHHEDEECCNGRSMDASHVTQESSSIPAAEDSSGLAFSSPVSYSTRIAKHKRP</sequence>
<accession>A0A068W9H1</accession>
<evidence type="ECO:0000313" key="2">
    <source>
        <dbReference type="EMBL" id="CDS15059.1"/>
    </source>
</evidence>
<dbReference type="Proteomes" id="UP000492820">
    <property type="component" value="Unassembled WGS sequence"/>
</dbReference>
<reference evidence="2" key="2">
    <citation type="submission" date="2014-06" db="EMBL/GenBank/DDBJ databases">
        <authorList>
            <person name="Aslett M."/>
        </authorList>
    </citation>
    <scope>NUCLEOTIDE SEQUENCE</scope>
</reference>
<evidence type="ECO:0000313" key="3">
    <source>
        <dbReference type="Proteomes" id="UP000492820"/>
    </source>
</evidence>
<name>A0A068W9H1_ECHGR</name>
<evidence type="ECO:0000256" key="1">
    <source>
        <dbReference type="SAM" id="MobiDB-lite"/>
    </source>
</evidence>
<feature type="region of interest" description="Disordered" evidence="1">
    <location>
        <begin position="146"/>
        <end position="170"/>
    </location>
</feature>
<dbReference type="WBParaSite" id="EgrG_002012500">
    <property type="protein sequence ID" value="EgrG_002012500"/>
    <property type="gene ID" value="EgrG_002012500"/>
</dbReference>
<proteinExistence type="predicted"/>
<evidence type="ECO:0000313" key="4">
    <source>
        <dbReference type="WBParaSite" id="EgrG_002012500"/>
    </source>
</evidence>
<protein>
    <submittedName>
        <fullName evidence="2 4">Uncharacterized protein</fullName>
    </submittedName>
</protein>
<dbReference type="EMBL" id="LK028576">
    <property type="protein sequence ID" value="CDS15059.1"/>
    <property type="molecule type" value="Genomic_DNA"/>
</dbReference>
<gene>
    <name evidence="2" type="ORF">EgrG_002012500</name>
</gene>
<reference evidence="2 3" key="1">
    <citation type="journal article" date="2013" name="Nature">
        <title>The genomes of four tapeworm species reveal adaptations to parasitism.</title>
        <authorList>
            <person name="Tsai I.J."/>
            <person name="Zarowiecki M."/>
            <person name="Holroyd N."/>
            <person name="Garciarrubio A."/>
            <person name="Sanchez-Flores A."/>
            <person name="Brooks K.L."/>
            <person name="Tracey A."/>
            <person name="Bobes R.J."/>
            <person name="Fragoso G."/>
            <person name="Sciutto E."/>
            <person name="Aslett M."/>
            <person name="Beasley H."/>
            <person name="Bennett H.M."/>
            <person name="Cai J."/>
            <person name="Camicia F."/>
            <person name="Clark R."/>
            <person name="Cucher M."/>
            <person name="De Silva N."/>
            <person name="Day T.A."/>
            <person name="Deplazes P."/>
            <person name="Estrada K."/>
            <person name="Fernandez C."/>
            <person name="Holland P.W."/>
            <person name="Hou J."/>
            <person name="Hu S."/>
            <person name="Huckvale T."/>
            <person name="Hung S.S."/>
            <person name="Kamenetzky L."/>
            <person name="Keane J.A."/>
            <person name="Kiss F."/>
            <person name="Koziol U."/>
            <person name="Lambert O."/>
            <person name="Liu K."/>
            <person name="Luo X."/>
            <person name="Luo Y."/>
            <person name="Macchiaroli N."/>
            <person name="Nichol S."/>
            <person name="Paps J."/>
            <person name="Parkinson J."/>
            <person name="Pouchkina-Stantcheva N."/>
            <person name="Riddiford N."/>
            <person name="Rosenzvit M."/>
            <person name="Salinas G."/>
            <person name="Wasmuth J.D."/>
            <person name="Zamanian M."/>
            <person name="Zheng Y."/>
            <person name="Cai X."/>
            <person name="Soberon X."/>
            <person name="Olson P.D."/>
            <person name="Laclette J.P."/>
            <person name="Brehm K."/>
            <person name="Berriman M."/>
            <person name="Garciarrubio A."/>
            <person name="Bobes R.J."/>
            <person name="Fragoso G."/>
            <person name="Sanchez-Flores A."/>
            <person name="Estrada K."/>
            <person name="Cevallos M.A."/>
            <person name="Morett E."/>
            <person name="Gonzalez V."/>
            <person name="Portillo T."/>
            <person name="Ochoa-Leyva A."/>
            <person name="Jose M.V."/>
            <person name="Sciutto E."/>
            <person name="Landa A."/>
            <person name="Jimenez L."/>
            <person name="Valdes V."/>
            <person name="Carrero J.C."/>
            <person name="Larralde C."/>
            <person name="Morales-Montor J."/>
            <person name="Limon-Lason J."/>
            <person name="Soberon X."/>
            <person name="Laclette J.P."/>
        </authorList>
    </citation>
    <scope>NUCLEOTIDE SEQUENCE [LARGE SCALE GENOMIC DNA]</scope>
</reference>
<organism evidence="2">
    <name type="scientific">Echinococcus granulosus</name>
    <name type="common">Hydatid tapeworm</name>
    <dbReference type="NCBI Taxonomy" id="6210"/>
    <lineage>
        <taxon>Eukaryota</taxon>
        <taxon>Metazoa</taxon>
        <taxon>Spiralia</taxon>
        <taxon>Lophotrochozoa</taxon>
        <taxon>Platyhelminthes</taxon>
        <taxon>Cestoda</taxon>
        <taxon>Eucestoda</taxon>
        <taxon>Cyclophyllidea</taxon>
        <taxon>Taeniidae</taxon>
        <taxon>Echinococcus</taxon>
        <taxon>Echinococcus granulosus group</taxon>
    </lineage>
</organism>
<dbReference type="AlphaFoldDB" id="A0A068W9H1"/>
<reference evidence="4" key="3">
    <citation type="submission" date="2020-10" db="UniProtKB">
        <authorList>
            <consortium name="WormBaseParasite"/>
        </authorList>
    </citation>
    <scope>IDENTIFICATION</scope>
</reference>